<dbReference type="PANTHER" id="PTHR12295:SF9">
    <property type="entry name" value="PROTEIN FURRY HOMOLOG-LIKE"/>
    <property type="match status" value="1"/>
</dbReference>
<dbReference type="Ensembl" id="ENSPMRT00000018211.1">
    <property type="protein sequence ID" value="ENSPMRP00000017095.1"/>
    <property type="gene ID" value="ENSPMRG00000009473.1"/>
</dbReference>
<dbReference type="GO" id="GO:0000902">
    <property type="term" value="P:cell morphogenesis"/>
    <property type="evidence" value="ECO:0007669"/>
    <property type="project" value="InterPro"/>
</dbReference>
<reference evidence="6 7" key="1">
    <citation type="journal article" date="2019" name="Proc. Natl. Acad. Sci. U.S.A.">
        <title>Regulatory changes in pterin and carotenoid genes underlie balanced color polymorphisms in the wall lizard.</title>
        <authorList>
            <person name="Andrade P."/>
            <person name="Pinho C."/>
            <person name="Perez I de Lanuza G."/>
            <person name="Afonso S."/>
            <person name="Brejcha J."/>
            <person name="Rubin C.J."/>
            <person name="Wallerman O."/>
            <person name="Pereira P."/>
            <person name="Sabatino S.J."/>
            <person name="Bellati A."/>
            <person name="Pellitteri-Rosa D."/>
            <person name="Bosakova Z."/>
            <person name="Bunikis I."/>
            <person name="Carretero M.A."/>
            <person name="Feiner N."/>
            <person name="Marsik P."/>
            <person name="Pauperio F."/>
            <person name="Salvi D."/>
            <person name="Soler L."/>
            <person name="While G.M."/>
            <person name="Uller T."/>
            <person name="Font E."/>
            <person name="Andersson L."/>
            <person name="Carneiro M."/>
        </authorList>
    </citation>
    <scope>NUCLEOTIDE SEQUENCE</scope>
</reference>
<reference evidence="6" key="2">
    <citation type="submission" date="2025-08" db="UniProtKB">
        <authorList>
            <consortium name="Ensembl"/>
        </authorList>
    </citation>
    <scope>IDENTIFICATION</scope>
</reference>
<feature type="domain" description="Cell morphogenesis protein N-terminal" evidence="2">
    <location>
        <begin position="152"/>
        <end position="684"/>
    </location>
</feature>
<dbReference type="Proteomes" id="UP000472272">
    <property type="component" value="Chromosome 9"/>
</dbReference>
<feature type="domain" description="Cell morphogenesis protein C-terminal" evidence="3">
    <location>
        <begin position="1999"/>
        <end position="2235"/>
    </location>
</feature>
<dbReference type="Pfam" id="PF19421">
    <property type="entry name" value="Fry_C"/>
    <property type="match status" value="2"/>
</dbReference>
<feature type="compositionally biased region" description="Polar residues" evidence="1">
    <location>
        <begin position="2446"/>
        <end position="2465"/>
    </location>
</feature>
<gene>
    <name evidence="6" type="primary">FRYL</name>
</gene>
<dbReference type="Pfam" id="PF14222">
    <property type="entry name" value="MOR2-PAG1_N"/>
    <property type="match status" value="1"/>
</dbReference>
<dbReference type="PANTHER" id="PTHR12295">
    <property type="entry name" value="FURRY-RELATED"/>
    <property type="match status" value="1"/>
</dbReference>
<dbReference type="GO" id="GO:0031175">
    <property type="term" value="P:neuron projection development"/>
    <property type="evidence" value="ECO:0007669"/>
    <property type="project" value="TreeGrafter"/>
</dbReference>
<dbReference type="InterPro" id="IPR045842">
    <property type="entry name" value="Fry_C"/>
</dbReference>
<proteinExistence type="predicted"/>
<dbReference type="InterPro" id="IPR039867">
    <property type="entry name" value="Furry/Tao3/Mor2"/>
</dbReference>
<dbReference type="InterPro" id="IPR025614">
    <property type="entry name" value="Cell_morpho_N"/>
</dbReference>
<dbReference type="SUPFAM" id="SSF48371">
    <property type="entry name" value="ARM repeat"/>
    <property type="match status" value="2"/>
</dbReference>
<feature type="domain" description="Cell morphogenesis central region" evidence="4">
    <location>
        <begin position="1737"/>
        <end position="1851"/>
    </location>
</feature>
<evidence type="ECO:0000259" key="3">
    <source>
        <dbReference type="Pfam" id="PF14225"/>
    </source>
</evidence>
<dbReference type="InterPro" id="IPR025481">
    <property type="entry name" value="Cell_Morphogen_C"/>
</dbReference>
<feature type="domain" description="Protein furry C-terminal" evidence="5">
    <location>
        <begin position="2267"/>
        <end position="2541"/>
    </location>
</feature>
<organism evidence="6 7">
    <name type="scientific">Podarcis muralis</name>
    <name type="common">Wall lizard</name>
    <name type="synonym">Lacerta muralis</name>
    <dbReference type="NCBI Taxonomy" id="64176"/>
    <lineage>
        <taxon>Eukaryota</taxon>
        <taxon>Metazoa</taxon>
        <taxon>Chordata</taxon>
        <taxon>Craniata</taxon>
        <taxon>Vertebrata</taxon>
        <taxon>Euteleostomi</taxon>
        <taxon>Lepidosauria</taxon>
        <taxon>Squamata</taxon>
        <taxon>Bifurcata</taxon>
        <taxon>Unidentata</taxon>
        <taxon>Episquamata</taxon>
        <taxon>Laterata</taxon>
        <taxon>Lacertibaenia</taxon>
        <taxon>Lacertidae</taxon>
        <taxon>Podarcis</taxon>
    </lineage>
</organism>
<dbReference type="GeneTree" id="ENSGT00610000086058"/>
<dbReference type="GO" id="GO:0005938">
    <property type="term" value="C:cell cortex"/>
    <property type="evidence" value="ECO:0007669"/>
    <property type="project" value="TreeGrafter"/>
</dbReference>
<accession>A0A670IYL7</accession>
<sequence length="2855" mass="321653">AACSEIAHSSAPARSVTKRRISPTINSTWEKRSVIMSNITIDPDVKPGEYVIKSLFAEFAIQAEKKIEVVMAEPLEKLLSRSLQRGEDLQFDQLISSMSSVAEHCLPSLLRTLFDWYKRQNGTEDESYEYRPRSSTKSKGDEQQRERDYLLERRDLAVDFIFCLVLVEVLKQIPVHPVPDPLVHEVLNLAFKHFKHKEGYSGTNTGNVHIIADLYAEVIGVLAQSKFQAVRKKFVTELKELRQKEQSPHVVQSIISLIMGMKFFRVKMYPVEDFEASFQFMQECAQYFLEVKDKDIKHSLAGLFVEILIPVAAAVKNEVNVPCLKNFVEMLYQTTFDLSSRKKHSLALYPLITCLLCVSQKQFFLNNWHIFLQNCLSHLKNKDPKMSRVALESLYRLLWVYVIRIKCESNTVTQSRLMSIVSALFPKGSRSVVPRDTPLNIFVKIIQFIAQERLDFAMKEIIFDLLSVGKSPKTFTINPERMNIGLRVFLVIADSLQQKDGEPPMPTTGVVLPSGNTLRVKKIFLNKTLTDEEAKVIGMSIYYPQVRKALDSILRHLDKEVGRPMCMTSIQMSNKEPEDMITGERKPKIDLFRTCIAAIPRLIPDGMSRTDLIELLARLTIHMDEELRALAFNTLQALMLDFPDWREDVLSGFVYFIVREVTDVHPTLLDNAVKMLVQLINQWKQAVQVQNKNQEAQVQLCCTNNILPANGTAPTLPLEKSPYSSVFHVVEGFALVILCSPRSATRRLAVSCLKEIRALFTVLDISKLAIDVMDRLSSSILESFIHLTGADQTTLLYCPSSIDLQTLADWSSSPISHQFDVVSPSHIWIFAHVTQGQDPWIISLSSFMKQEYLPKHCPTAVSYAWMFAYTRLQLLSPQVDINSPINAKKVNTAISSDSYIGLWRNYLILCCSAATSASSSASAGSVRCSPPETLASTPDSGYSIDSKIIGAPSPSSLFKHIVPMMRSESMEITESLVLGLGRTSPGNMKRRRRRDILRVQLVRIFELLADAGVISHSASGGLDNETHSLNNTLLEYVDLTRQLLEAENEKDSDTLKDIRCHFSALVANIIQNVPVHQRRSVFPQQSLRHSLFMLFSHWAGPFSIMFTPLDRYSDRNMQINRHQYCALKAMSAVLCCGPVADNVGLSSDGYLYKWLDNILDSQDKKVHQLGCEAVMLLLELNPDQSNLMYWAVDRCYTGSKRVAAGCFKAIASVFQNRDYQCDTVTLLNLILFKAADSSRAIYEVAMQLLQILEPKMFRYAHKLEVQRTDGILSQPSPLPHLYSVSYYQLSEELARTYPELTLAIFSEVSQRIQMAHPSGRQVMLHYLLPWMNNIELVDLKPLPTIRRQDEDEEDSLKDRELMVNSRRWLRGEGWGSPQASALVLNNLMYITAKYGDEVAWSEIENVWITLADSWPKNLKIILHFLISICGVNSEPSLLPYVKKVIVYLGRDKTMQLLEELVTELQLTDPVSSGVTHMDNPPYYRITSSYKIPSVTSGEGVNLTNHFYVHLDIYSGLNSNLNRQHHRLESRYSSSSGGSYEEEKSDSMPLYSNWRLKVMEHNEGEPLPFPPSGGCWSPLVDYLPETTSPGMSLHRCNIAVILLTDLIIDHSVKVDWGTYLHLLLHAVFIGLDHHHPEVYEHCKRLLLHLLIAMGSNSNVQSVASVLLRNREFNEPRVLTVKQTAHLDYIFTGVNDFIPDHQPSPMTDSGLSSSSTSSSISLGNTSAAISHMHSTILSEVDISGEQEEKMKSLMEFITSRKRGPLWNHEDVSAKNPSIKSAEQLTVFLKHVVSAFKQSSSVGFQLEHHLSEVALQTALSCSSRHYAGRSFQIFRALKQPLSAATLSDILSRLVETVGDAGEEAQGFVIELLLTLESAVDTLADTMKHYDLLAALSHASYYDPLLGNKYAANRKSTGQINLSTSPISSGNFLGYYSNMRSNSLRLSLIVDRKSDRRRSNTLDIMDGRINHPNSLARTRSLSSLREGGMHDVQPTTDPMNLMATIFWIAASLLESDYEYEYLLALSREKIEKMQSKLKWNNFPGLQQLFLKGFTSVSTQEMTVHLLSKLITVSKHTLVDPSQLAGFPLNILCLLPHLIQHFDNPTQFCKETADRIAKVCAEEKSPTLANLAHMMSLYSTHSYSRDCSNWINVVCRYLHDSFSETTFNLITYLAELLEKGLSSMQQSLLQIIYSLLSHIDLSAAPVKQFNLEIIKIIGKYVQSPYWKEALNILKLVVSRSASLVVPNDIPKSYGGDISSPEISFTKIFNNVSKELPGKTLDFHFDISETPIIGNKYGDQHSAAGRNGKPKVIAVTRSTSSTSSGSNSNGLVPVSWKRPQLSQRRTREKLMNVLSLCGPESGLPKNPSVVFSSNEDLEVGDQQTSLISATEEVIQEEEVAVEDNTSEQQFGVFKDFDFLDVELEDAEGESMDNFNWGVRRRSLDSIDKGDTPSLQEYQYSGSTPSLNLTNQEDTDESSEEEALTASQILSRSQMVKHLFSDSNRVSPCFNLRMVLSSDGSSPIKDEQVSTASEDTGSFALQEQQESLICQEPLELEETPEIPEHPTDGFPEVQTSPPPSPFLSAILAAFQPQAYDDEEEAWRCHVNQMLSDTDGSSAVYTFHVFSRLFQNIQRKFGAITHESISFLGENLQRIGTKFKSSLDVMMMCSECPTVFVDAETLMSYGLLETLKFSVLELQEHLDTYNAKREAAEQVNVLWYLACCVVLKEEKELELCRRLYKLHFQLLLLFQAYCKLISQVDVVKKGCLLKVNCLRLSILCIWPNDIFGSSEDDPVQTLLQIYFRHQTLGQTGSFAVVGSKQDMSEASSKLMELNLEIRESLRMVQSYQLLAKHTAVGSLSTGF</sequence>
<dbReference type="Pfam" id="PF14225">
    <property type="entry name" value="MOR2-PAG1_C"/>
    <property type="match status" value="1"/>
</dbReference>
<evidence type="ECO:0000313" key="7">
    <source>
        <dbReference type="Proteomes" id="UP000472272"/>
    </source>
</evidence>
<evidence type="ECO:0000259" key="5">
    <source>
        <dbReference type="Pfam" id="PF19421"/>
    </source>
</evidence>
<reference evidence="6" key="3">
    <citation type="submission" date="2025-09" db="UniProtKB">
        <authorList>
            <consortium name="Ensembl"/>
        </authorList>
    </citation>
    <scope>IDENTIFICATION</scope>
</reference>
<feature type="domain" description="Protein furry C-terminal" evidence="5">
    <location>
        <begin position="2772"/>
        <end position="2851"/>
    </location>
</feature>
<name>A0A670IYL7_PODMU</name>
<dbReference type="InterPro" id="IPR016024">
    <property type="entry name" value="ARM-type_fold"/>
</dbReference>
<dbReference type="InterPro" id="IPR029473">
    <property type="entry name" value="MOR2-PAG1_mid"/>
</dbReference>
<evidence type="ECO:0000259" key="2">
    <source>
        <dbReference type="Pfam" id="PF14222"/>
    </source>
</evidence>
<dbReference type="GO" id="GO:0030427">
    <property type="term" value="C:site of polarized growth"/>
    <property type="evidence" value="ECO:0007669"/>
    <property type="project" value="TreeGrafter"/>
</dbReference>
<feature type="region of interest" description="Disordered" evidence="1">
    <location>
        <begin position="2441"/>
        <end position="2474"/>
    </location>
</feature>
<evidence type="ECO:0000313" key="6">
    <source>
        <dbReference type="Ensembl" id="ENSPMRP00000017095.1"/>
    </source>
</evidence>
<evidence type="ECO:0000259" key="4">
    <source>
        <dbReference type="Pfam" id="PF14228"/>
    </source>
</evidence>
<feature type="domain" description="Cell morphogenesis central region" evidence="4">
    <location>
        <begin position="1591"/>
        <end position="1652"/>
    </location>
</feature>
<feature type="region of interest" description="Disordered" evidence="1">
    <location>
        <begin position="125"/>
        <end position="144"/>
    </location>
</feature>
<protein>
    <submittedName>
        <fullName evidence="6">FRY like transcription coactivator</fullName>
    </submittedName>
</protein>
<feature type="domain" description="Cell morphogenesis central region" evidence="4">
    <location>
        <begin position="1173"/>
        <end position="1340"/>
    </location>
</feature>
<dbReference type="Pfam" id="PF14228">
    <property type="entry name" value="MOR2-PAG1_mid"/>
    <property type="match status" value="4"/>
</dbReference>
<evidence type="ECO:0000256" key="1">
    <source>
        <dbReference type="SAM" id="MobiDB-lite"/>
    </source>
</evidence>
<keyword evidence="7" id="KW-1185">Reference proteome</keyword>
<feature type="domain" description="Cell morphogenesis central region" evidence="4">
    <location>
        <begin position="1380"/>
        <end position="1428"/>
    </location>
</feature>